<evidence type="ECO:0000259" key="3">
    <source>
        <dbReference type="Pfam" id="PF02036"/>
    </source>
</evidence>
<dbReference type="HAMAP" id="MF_02215">
    <property type="entry name" value="UbiJ"/>
    <property type="match status" value="1"/>
</dbReference>
<dbReference type="Pfam" id="PF02036">
    <property type="entry name" value="SCP2"/>
    <property type="match status" value="1"/>
</dbReference>
<comment type="pathway">
    <text evidence="1">Cofactor biosynthesis; ubiquinone biosynthesis.</text>
</comment>
<dbReference type="RefSeq" id="WP_144358011.1">
    <property type="nucleotide sequence ID" value="NZ_VMNH01000005.1"/>
</dbReference>
<comment type="subcellular location">
    <subcellularLocation>
        <location evidence="1">Cytoplasm</location>
    </subcellularLocation>
</comment>
<dbReference type="OrthoDB" id="9796077at2"/>
<evidence type="ECO:0000313" key="5">
    <source>
        <dbReference type="Proteomes" id="UP000316649"/>
    </source>
</evidence>
<reference evidence="4 5" key="1">
    <citation type="submission" date="2019-07" db="EMBL/GenBank/DDBJ databases">
        <title>The pathways for chlorine oxyanion respiration interact through the shared metabolite chlorate.</title>
        <authorList>
            <person name="Barnum T.P."/>
            <person name="Cheng Y."/>
            <person name="Hill K.A."/>
            <person name="Lucas L.N."/>
            <person name="Carlson H.K."/>
            <person name="Coates J.D."/>
        </authorList>
    </citation>
    <scope>NUCLEOTIDE SEQUENCE [LARGE SCALE GENOMIC DNA]</scope>
    <source>
        <strain evidence="4 5">BK-1</strain>
    </source>
</reference>
<dbReference type="SUPFAM" id="SSF55718">
    <property type="entry name" value="SCP-like"/>
    <property type="match status" value="1"/>
</dbReference>
<comment type="function">
    <text evidence="1">Required for ubiquinone (coenzyme Q) biosynthesis. Binds hydrophobic ubiquinone biosynthetic intermediates via its SCP2 domain and is essential for the stability of the Ubi complex. May constitute a docking platform where Ubi enzymes assemble and access their SCP2-bound polyprenyl substrates.</text>
</comment>
<name>A0A557SHN4_9GAMM</name>
<dbReference type="InterPro" id="IPR036527">
    <property type="entry name" value="SCP2_sterol-bd_dom_sf"/>
</dbReference>
<protein>
    <recommendedName>
        <fullName evidence="1">Ubiquinone biosynthesis accessory factor UbiJ</fullName>
    </recommendedName>
</protein>
<evidence type="ECO:0000313" key="4">
    <source>
        <dbReference type="EMBL" id="TVO76882.1"/>
    </source>
</evidence>
<dbReference type="GO" id="GO:0006744">
    <property type="term" value="P:ubiquinone biosynthetic process"/>
    <property type="evidence" value="ECO:0007669"/>
    <property type="project" value="UniProtKB-UniRule"/>
</dbReference>
<comment type="caution">
    <text evidence="4">The sequence shown here is derived from an EMBL/GenBank/DDBJ whole genome shotgun (WGS) entry which is preliminary data.</text>
</comment>
<organism evidence="4 5">
    <name type="scientific">Sedimenticola selenatireducens</name>
    <dbReference type="NCBI Taxonomy" id="191960"/>
    <lineage>
        <taxon>Bacteria</taxon>
        <taxon>Pseudomonadati</taxon>
        <taxon>Pseudomonadota</taxon>
        <taxon>Gammaproteobacteria</taxon>
        <taxon>Chromatiales</taxon>
        <taxon>Sedimenticolaceae</taxon>
        <taxon>Sedimenticola</taxon>
    </lineage>
</organism>
<keyword evidence="5" id="KW-1185">Reference proteome</keyword>
<dbReference type="PANTHER" id="PTHR38693:SF1">
    <property type="entry name" value="UBIQUINONE BIOSYNTHESIS ACCESSORY FACTOR UBIJ"/>
    <property type="match status" value="1"/>
</dbReference>
<keyword evidence="1" id="KW-0963">Cytoplasm</keyword>
<sequence>MSLSAVAVAGLEQVFNQYLNLDSKARSQMASLHGKVIAFELAGLGQTLYLIPGPAGVQLFSHCEDEPDCTLRGTPLALARMGNQQTSSDQLFSGDVVIAGDTELAHRFGKILGGMSIDWEAKLASYTGTLVADDIVGVIKDIAGWGRRSLDTLKLDFKELLQQEIQILPEREEIEQFLAEVDQTRDDVERLQVRTALLQEKLNNEKRGDTQ</sequence>
<dbReference type="InterPro" id="IPR003033">
    <property type="entry name" value="SCP2_sterol-bd_dom"/>
</dbReference>
<dbReference type="InterPro" id="IPR038989">
    <property type="entry name" value="UbiJ"/>
</dbReference>
<keyword evidence="2" id="KW-0175">Coiled coil</keyword>
<feature type="domain" description="SCP2" evidence="3">
    <location>
        <begin position="15"/>
        <end position="112"/>
    </location>
</feature>
<dbReference type="Proteomes" id="UP000316649">
    <property type="component" value="Unassembled WGS sequence"/>
</dbReference>
<dbReference type="PANTHER" id="PTHR38693">
    <property type="entry name" value="UBIQUINONE BIOSYNTHESIS PROTEIN UBIJ"/>
    <property type="match status" value="1"/>
</dbReference>
<dbReference type="UniPathway" id="UPA00232"/>
<evidence type="ECO:0000256" key="1">
    <source>
        <dbReference type="HAMAP-Rule" id="MF_02215"/>
    </source>
</evidence>
<gene>
    <name evidence="1" type="primary">ubiJ</name>
    <name evidence="4" type="ORF">FHP88_05505</name>
</gene>
<dbReference type="AlphaFoldDB" id="A0A557SHN4"/>
<dbReference type="GO" id="GO:0005737">
    <property type="term" value="C:cytoplasm"/>
    <property type="evidence" value="ECO:0007669"/>
    <property type="project" value="UniProtKB-SubCell"/>
</dbReference>
<dbReference type="EMBL" id="VMNH01000005">
    <property type="protein sequence ID" value="TVO76882.1"/>
    <property type="molecule type" value="Genomic_DNA"/>
</dbReference>
<keyword evidence="1" id="KW-0831">Ubiquinone biosynthesis</keyword>
<feature type="coiled-coil region" evidence="2">
    <location>
        <begin position="174"/>
        <end position="201"/>
    </location>
</feature>
<accession>A0A557SHN4</accession>
<proteinExistence type="inferred from homology"/>
<evidence type="ECO:0000256" key="2">
    <source>
        <dbReference type="SAM" id="Coils"/>
    </source>
</evidence>
<comment type="similarity">
    <text evidence="1">Belongs to the UbiJ family.</text>
</comment>